<name>A0A1G7IU57_9BACT</name>
<feature type="transmembrane region" description="Helical" evidence="2">
    <location>
        <begin position="21"/>
        <end position="41"/>
    </location>
</feature>
<dbReference type="AlphaFoldDB" id="A0A1G7IU57"/>
<evidence type="ECO:0000313" key="3">
    <source>
        <dbReference type="EMBL" id="SDF16272.1"/>
    </source>
</evidence>
<dbReference type="STRING" id="571438.SAMN05192586_10275"/>
<dbReference type="EMBL" id="FNBX01000002">
    <property type="protein sequence ID" value="SDF16272.1"/>
    <property type="molecule type" value="Genomic_DNA"/>
</dbReference>
<keyword evidence="4" id="KW-1185">Reference proteome</keyword>
<dbReference type="RefSeq" id="WP_257243091.1">
    <property type="nucleotide sequence ID" value="NZ_FNBX01000002.1"/>
</dbReference>
<feature type="region of interest" description="Disordered" evidence="1">
    <location>
        <begin position="89"/>
        <end position="199"/>
    </location>
</feature>
<feature type="transmembrane region" description="Helical" evidence="2">
    <location>
        <begin position="47"/>
        <end position="68"/>
    </location>
</feature>
<feature type="compositionally biased region" description="Low complexity" evidence="1">
    <location>
        <begin position="140"/>
        <end position="152"/>
    </location>
</feature>
<organism evidence="3 4">
    <name type="scientific">Desulfovibrio legallii</name>
    <dbReference type="NCBI Taxonomy" id="571438"/>
    <lineage>
        <taxon>Bacteria</taxon>
        <taxon>Pseudomonadati</taxon>
        <taxon>Thermodesulfobacteriota</taxon>
        <taxon>Desulfovibrionia</taxon>
        <taxon>Desulfovibrionales</taxon>
        <taxon>Desulfovibrionaceae</taxon>
        <taxon>Desulfovibrio</taxon>
    </lineage>
</organism>
<evidence type="ECO:0000256" key="2">
    <source>
        <dbReference type="SAM" id="Phobius"/>
    </source>
</evidence>
<protein>
    <submittedName>
        <fullName evidence="3">Putative F0F1-ATPase subunit Ca2+/Mg2+ transporter</fullName>
    </submittedName>
</protein>
<keyword evidence="2" id="KW-0812">Transmembrane</keyword>
<sequence>MWFKDFLKQQQSGLEAMANTGVIGLHLVSGPAVGFAIGYGLDRWLGTSPWCKLIFLVVGIGAGFLNVYRDTRALLRKIEAQDAARRAAVGQPPAAGATKAQGPQAKAAPKAANSKPATPKAASPAGVRQAAAEQTGVDLAAASPTDAAPTAAGPKGVRQAAAEQDGLTQRNAEGGRTAAQRQPAHAGQDEQGATDVPRH</sequence>
<proteinExistence type="predicted"/>
<accession>A0A1G7IU57</accession>
<gene>
    <name evidence="3" type="ORF">SAMN05192586_10275</name>
</gene>
<feature type="compositionally biased region" description="Low complexity" evidence="1">
    <location>
        <begin position="92"/>
        <end position="125"/>
    </location>
</feature>
<dbReference type="Proteomes" id="UP000199355">
    <property type="component" value="Unassembled WGS sequence"/>
</dbReference>
<reference evidence="4" key="1">
    <citation type="submission" date="2016-10" db="EMBL/GenBank/DDBJ databases">
        <authorList>
            <person name="Varghese N."/>
            <person name="Submissions S."/>
        </authorList>
    </citation>
    <scope>NUCLEOTIDE SEQUENCE [LARGE SCALE GENOMIC DNA]</scope>
    <source>
        <strain evidence="4">KHC7</strain>
    </source>
</reference>
<dbReference type="InterPro" id="IPR032820">
    <property type="entry name" value="ATPase_put"/>
</dbReference>
<dbReference type="Pfam" id="PF09527">
    <property type="entry name" value="ATPase_gene1"/>
    <property type="match status" value="1"/>
</dbReference>
<keyword evidence="2" id="KW-0472">Membrane</keyword>
<evidence type="ECO:0000256" key="1">
    <source>
        <dbReference type="SAM" id="MobiDB-lite"/>
    </source>
</evidence>
<evidence type="ECO:0000313" key="4">
    <source>
        <dbReference type="Proteomes" id="UP000199355"/>
    </source>
</evidence>
<keyword evidence="2" id="KW-1133">Transmembrane helix</keyword>